<accession>A0A1D1YDV4</accession>
<dbReference type="EMBL" id="GDJX01015142">
    <property type="protein sequence ID" value="JAT52794.1"/>
    <property type="molecule type" value="Transcribed_RNA"/>
</dbReference>
<proteinExistence type="predicted"/>
<evidence type="ECO:0000256" key="1">
    <source>
        <dbReference type="SAM" id="MobiDB-lite"/>
    </source>
</evidence>
<sequence>MSSQINSLSPIPAPKLSHGSASISSQLALVGKGWTPRERPHLLSSMSSTNSTPFPLSPPTAKGRSLSTLSPPLDVLHTPTAPTSHSRRMRWGSFPGAHVWLHWLGS</sequence>
<gene>
    <name evidence="2" type="primary">Kiaa0226_0</name>
    <name evidence="2" type="ORF">g.100141</name>
</gene>
<feature type="region of interest" description="Disordered" evidence="1">
    <location>
        <begin position="38"/>
        <end position="88"/>
    </location>
</feature>
<organism evidence="2">
    <name type="scientific">Anthurium amnicola</name>
    <dbReference type="NCBI Taxonomy" id="1678845"/>
    <lineage>
        <taxon>Eukaryota</taxon>
        <taxon>Viridiplantae</taxon>
        <taxon>Streptophyta</taxon>
        <taxon>Embryophyta</taxon>
        <taxon>Tracheophyta</taxon>
        <taxon>Spermatophyta</taxon>
        <taxon>Magnoliopsida</taxon>
        <taxon>Liliopsida</taxon>
        <taxon>Araceae</taxon>
        <taxon>Pothoideae</taxon>
        <taxon>Potheae</taxon>
        <taxon>Anthurium</taxon>
    </lineage>
</organism>
<reference evidence="2" key="1">
    <citation type="submission" date="2015-07" db="EMBL/GenBank/DDBJ databases">
        <title>Transcriptome Assembly of Anthurium amnicola.</title>
        <authorList>
            <person name="Suzuki J."/>
        </authorList>
    </citation>
    <scope>NUCLEOTIDE SEQUENCE</scope>
</reference>
<dbReference type="AlphaFoldDB" id="A0A1D1YDV4"/>
<evidence type="ECO:0000313" key="2">
    <source>
        <dbReference type="EMBL" id="JAT52794.1"/>
    </source>
</evidence>
<name>A0A1D1YDV4_9ARAE</name>
<protein>
    <submittedName>
        <fullName evidence="2">Run domain Beclin-1 interacting and cystein-rich containing protein</fullName>
    </submittedName>
</protein>
<feature type="compositionally biased region" description="Polar residues" evidence="1">
    <location>
        <begin position="44"/>
        <end position="54"/>
    </location>
</feature>